<protein>
    <submittedName>
        <fullName evidence="1">Uncharacterized protein</fullName>
    </submittedName>
</protein>
<sequence>MSTTRSFSTGSPRIGSTVTVNDLPFFFGSRSRISTLQASRFTPLMRMASEPHTPWAQDRRKVSVPSR</sequence>
<dbReference type="Proteomes" id="UP000046680">
    <property type="component" value="Unassembled WGS sequence"/>
</dbReference>
<dbReference type="Proteomes" id="UP000048948">
    <property type="component" value="Unassembled WGS sequence"/>
</dbReference>
<evidence type="ECO:0000313" key="5">
    <source>
        <dbReference type="Proteomes" id="UP000046680"/>
    </source>
</evidence>
<proteinExistence type="predicted"/>
<evidence type="ECO:0000313" key="2">
    <source>
        <dbReference type="EMBL" id="CKT41756.1"/>
    </source>
</evidence>
<evidence type="ECO:0000313" key="1">
    <source>
        <dbReference type="EMBL" id="CFS11828.1"/>
    </source>
</evidence>
<dbReference type="EMBL" id="CQQC01000146">
    <property type="protein sequence ID" value="CNU44422.1"/>
    <property type="molecule type" value="Genomic_DNA"/>
</dbReference>
<evidence type="ECO:0000313" key="4">
    <source>
        <dbReference type="Proteomes" id="UP000039217"/>
    </source>
</evidence>
<reference evidence="4 5" key="1">
    <citation type="submission" date="2015-03" db="EMBL/GenBank/DDBJ databases">
        <authorList>
            <consortium name="Pathogen Informatics"/>
        </authorList>
    </citation>
    <scope>NUCLEOTIDE SEQUENCE [LARGE SCALE GENOMIC DNA]</scope>
    <source>
        <strain evidence="2 6">Bir 172</strain>
        <strain evidence="1 5">C09601061</strain>
        <strain evidence="3 4">D00501624</strain>
    </source>
</reference>
<dbReference type="Proteomes" id="UP000039217">
    <property type="component" value="Unassembled WGS sequence"/>
</dbReference>
<name>A0A654U6S6_MYCTX</name>
<accession>A0A654U6S6</accession>
<organism evidence="1 5">
    <name type="scientific">Mycobacterium tuberculosis</name>
    <dbReference type="NCBI Taxonomy" id="1773"/>
    <lineage>
        <taxon>Bacteria</taxon>
        <taxon>Bacillati</taxon>
        <taxon>Actinomycetota</taxon>
        <taxon>Actinomycetes</taxon>
        <taxon>Mycobacteriales</taxon>
        <taxon>Mycobacteriaceae</taxon>
        <taxon>Mycobacterium</taxon>
        <taxon>Mycobacterium tuberculosis complex</taxon>
    </lineage>
</organism>
<gene>
    <name evidence="1" type="ORF">ERS007657_04107</name>
    <name evidence="3" type="ORF">ERS007661_00680</name>
    <name evidence="2" type="ORF">ERS027646_03526</name>
</gene>
<evidence type="ECO:0000313" key="3">
    <source>
        <dbReference type="EMBL" id="CNU44422.1"/>
    </source>
</evidence>
<dbReference type="EMBL" id="CGCX01002427">
    <property type="protein sequence ID" value="CFS11828.1"/>
    <property type="molecule type" value="Genomic_DNA"/>
</dbReference>
<dbReference type="EMBL" id="CNGE01000844">
    <property type="protein sequence ID" value="CKT41756.1"/>
    <property type="molecule type" value="Genomic_DNA"/>
</dbReference>
<dbReference type="AlphaFoldDB" id="A0A654U6S6"/>
<evidence type="ECO:0000313" key="6">
    <source>
        <dbReference type="Proteomes" id="UP000048948"/>
    </source>
</evidence>